<feature type="transmembrane region" description="Helical" evidence="7">
    <location>
        <begin position="229"/>
        <end position="258"/>
    </location>
</feature>
<dbReference type="InterPro" id="IPR050539">
    <property type="entry name" value="ThrE_Dicarb/AminoAcid_Exp"/>
</dbReference>
<comment type="similarity">
    <text evidence="6">Belongs to the ThrE exporter (TC 2.A.79) family.</text>
</comment>
<accession>A0A0C5VPD3</accession>
<dbReference type="PATRIC" id="fig|1445510.3.peg.64"/>
<dbReference type="KEGG" id="gsn:YC6258_00068"/>
<evidence type="ECO:0000256" key="5">
    <source>
        <dbReference type="ARBA" id="ARBA00023136"/>
    </source>
</evidence>
<keyword evidence="10" id="KW-1185">Reference proteome</keyword>
<dbReference type="PANTHER" id="PTHR34390:SF2">
    <property type="entry name" value="SUCCINATE TRANSPORTER SUBUNIT YJJP-RELATED"/>
    <property type="match status" value="1"/>
</dbReference>
<evidence type="ECO:0000256" key="3">
    <source>
        <dbReference type="ARBA" id="ARBA00022692"/>
    </source>
</evidence>
<dbReference type="AlphaFoldDB" id="A0A0C5VPD3"/>
<keyword evidence="4 7" id="KW-1133">Transmembrane helix</keyword>
<dbReference type="Pfam" id="PF06738">
    <property type="entry name" value="ThrE"/>
    <property type="match status" value="1"/>
</dbReference>
<comment type="subcellular location">
    <subcellularLocation>
        <location evidence="1">Cell membrane</location>
        <topology evidence="1">Multi-pass membrane protein</topology>
    </subcellularLocation>
</comment>
<dbReference type="STRING" id="1445510.YC6258_00068"/>
<evidence type="ECO:0000256" key="4">
    <source>
        <dbReference type="ARBA" id="ARBA00022989"/>
    </source>
</evidence>
<organism evidence="9 10">
    <name type="scientific">Gynuella sunshinyii YC6258</name>
    <dbReference type="NCBI Taxonomy" id="1445510"/>
    <lineage>
        <taxon>Bacteria</taxon>
        <taxon>Pseudomonadati</taxon>
        <taxon>Pseudomonadota</taxon>
        <taxon>Gammaproteobacteria</taxon>
        <taxon>Oceanospirillales</taxon>
        <taxon>Saccharospirillaceae</taxon>
        <taxon>Gynuella</taxon>
    </lineage>
</organism>
<evidence type="ECO:0000313" key="9">
    <source>
        <dbReference type="EMBL" id="AJQ92124.1"/>
    </source>
</evidence>
<feature type="transmembrane region" description="Helical" evidence="7">
    <location>
        <begin position="118"/>
        <end position="136"/>
    </location>
</feature>
<feature type="transmembrane region" description="Helical" evidence="7">
    <location>
        <begin position="170"/>
        <end position="190"/>
    </location>
</feature>
<dbReference type="Proteomes" id="UP000032266">
    <property type="component" value="Chromosome"/>
</dbReference>
<proteinExistence type="inferred from homology"/>
<evidence type="ECO:0000256" key="7">
    <source>
        <dbReference type="SAM" id="Phobius"/>
    </source>
</evidence>
<evidence type="ECO:0000259" key="8">
    <source>
        <dbReference type="Pfam" id="PF06738"/>
    </source>
</evidence>
<dbReference type="OrthoDB" id="9813917at2"/>
<dbReference type="RefSeq" id="WP_044615280.1">
    <property type="nucleotide sequence ID" value="NZ_CP007142.1"/>
</dbReference>
<name>A0A0C5VPD3_9GAMM</name>
<dbReference type="PANTHER" id="PTHR34390">
    <property type="entry name" value="UPF0442 PROTEIN YJJB-RELATED"/>
    <property type="match status" value="1"/>
</dbReference>
<keyword evidence="2" id="KW-1003">Cell membrane</keyword>
<dbReference type="HOGENOM" id="CLU_070277_2_0_6"/>
<sequence length="259" mass="28452">MSTPISEEYQRELSRLVIKTGQMLLQHGAESQMVGSLCCRLGEALGLDSVEVSLSASSMVVTTLVNDYCITTARRCPDRGINMHIVSEVQQVVVDAENNAIDVAEVRKRLHSIEPYKHNRWLVVFMIGLSCASFCRLAGGDWLLFGWTFLASSVGMFVRQEIAQRHFNPLMNFGVTSFVTTLIAAQAEIYEIGNHPFLAMASSVLMLVPGFPLINSVSDMVKGYVNMGIARWVFASLLSLATCIGIIAATTLLGVWGWV</sequence>
<evidence type="ECO:0000313" key="10">
    <source>
        <dbReference type="Proteomes" id="UP000032266"/>
    </source>
</evidence>
<protein>
    <recommendedName>
        <fullName evidence="8">Threonine/serine exporter-like N-terminal domain-containing protein</fullName>
    </recommendedName>
</protein>
<evidence type="ECO:0000256" key="2">
    <source>
        <dbReference type="ARBA" id="ARBA00022475"/>
    </source>
</evidence>
<feature type="transmembrane region" description="Helical" evidence="7">
    <location>
        <begin position="142"/>
        <end position="158"/>
    </location>
</feature>
<dbReference type="GO" id="GO:0015744">
    <property type="term" value="P:succinate transport"/>
    <property type="evidence" value="ECO:0007669"/>
    <property type="project" value="TreeGrafter"/>
</dbReference>
<reference evidence="9 10" key="1">
    <citation type="submission" date="2014-01" db="EMBL/GenBank/DDBJ databases">
        <title>Full genme sequencing of cellulolytic bacterium Gynuella sunshinyii YC6258T gen. nov., sp. nov.</title>
        <authorList>
            <person name="Khan H."/>
            <person name="Chung E.J."/>
            <person name="Chung Y.R."/>
        </authorList>
    </citation>
    <scope>NUCLEOTIDE SEQUENCE [LARGE SCALE GENOMIC DNA]</scope>
    <source>
        <strain evidence="9 10">YC6258</strain>
    </source>
</reference>
<dbReference type="GO" id="GO:0005886">
    <property type="term" value="C:plasma membrane"/>
    <property type="evidence" value="ECO:0007669"/>
    <property type="project" value="UniProtKB-SubCell"/>
</dbReference>
<dbReference type="GO" id="GO:0022857">
    <property type="term" value="F:transmembrane transporter activity"/>
    <property type="evidence" value="ECO:0007669"/>
    <property type="project" value="InterPro"/>
</dbReference>
<dbReference type="InterPro" id="IPR010619">
    <property type="entry name" value="ThrE-like_N"/>
</dbReference>
<dbReference type="EMBL" id="CP007142">
    <property type="protein sequence ID" value="AJQ92124.1"/>
    <property type="molecule type" value="Genomic_DNA"/>
</dbReference>
<keyword evidence="3 7" id="KW-0812">Transmembrane</keyword>
<feature type="transmembrane region" description="Helical" evidence="7">
    <location>
        <begin position="196"/>
        <end position="217"/>
    </location>
</feature>
<evidence type="ECO:0000256" key="6">
    <source>
        <dbReference type="ARBA" id="ARBA00034125"/>
    </source>
</evidence>
<gene>
    <name evidence="9" type="ORF">YC6258_00068</name>
</gene>
<keyword evidence="5 7" id="KW-0472">Membrane</keyword>
<feature type="domain" description="Threonine/serine exporter-like N-terminal" evidence="8">
    <location>
        <begin position="15"/>
        <end position="252"/>
    </location>
</feature>
<evidence type="ECO:0000256" key="1">
    <source>
        <dbReference type="ARBA" id="ARBA00004651"/>
    </source>
</evidence>